<keyword evidence="3" id="KW-1185">Reference proteome</keyword>
<accession>A0AAD7QQ42</accession>
<feature type="region of interest" description="Disordered" evidence="1">
    <location>
        <begin position="126"/>
        <end position="148"/>
    </location>
</feature>
<name>A0AAD7QQ42_9ASCO</name>
<comment type="caution">
    <text evidence="2">The sequence shown here is derived from an EMBL/GenBank/DDBJ whole genome shotgun (WGS) entry which is preliminary data.</text>
</comment>
<dbReference type="PANTHER" id="PTHR36172">
    <property type="match status" value="1"/>
</dbReference>
<dbReference type="PANTHER" id="PTHR36172:SF1">
    <property type="entry name" value="RESOLVASE-RELATED"/>
    <property type="match status" value="1"/>
</dbReference>
<dbReference type="InterPro" id="IPR051491">
    <property type="entry name" value="Recombinase/Transposase-rel"/>
</dbReference>
<dbReference type="Proteomes" id="UP001217417">
    <property type="component" value="Unassembled WGS sequence"/>
</dbReference>
<proteinExistence type="predicted"/>
<protein>
    <recommendedName>
        <fullName evidence="4">Transposase</fullName>
    </recommendedName>
</protein>
<evidence type="ECO:0000313" key="2">
    <source>
        <dbReference type="EMBL" id="KAJ8097802.1"/>
    </source>
</evidence>
<organism evidence="2 3">
    <name type="scientific">Lipomyces tetrasporus</name>
    <dbReference type="NCBI Taxonomy" id="54092"/>
    <lineage>
        <taxon>Eukaryota</taxon>
        <taxon>Fungi</taxon>
        <taxon>Dikarya</taxon>
        <taxon>Ascomycota</taxon>
        <taxon>Saccharomycotina</taxon>
        <taxon>Lipomycetes</taxon>
        <taxon>Lipomycetales</taxon>
        <taxon>Lipomycetaceae</taxon>
        <taxon>Lipomyces</taxon>
    </lineage>
</organism>
<evidence type="ECO:0000313" key="3">
    <source>
        <dbReference type="Proteomes" id="UP001217417"/>
    </source>
</evidence>
<dbReference type="RefSeq" id="XP_056041252.1">
    <property type="nucleotide sequence ID" value="XM_056189729.1"/>
</dbReference>
<dbReference type="EMBL" id="JARPMG010000010">
    <property type="protein sequence ID" value="KAJ8097802.1"/>
    <property type="molecule type" value="Genomic_DNA"/>
</dbReference>
<evidence type="ECO:0008006" key="4">
    <source>
        <dbReference type="Google" id="ProtNLM"/>
    </source>
</evidence>
<gene>
    <name evidence="2" type="ORF">POJ06DRAFT_277849</name>
</gene>
<evidence type="ECO:0000256" key="1">
    <source>
        <dbReference type="SAM" id="MobiDB-lite"/>
    </source>
</evidence>
<dbReference type="GeneID" id="80884895"/>
<sequence>MKSAEPLPHDLNYDSRLVYQRTTGHYYLCVPMPLRVLDGPSSGRLISLDPGVRTFLTGYSPDGEAIELGKNDIGHIYRLCHWLDELHSKYSVKDISRAKRWRMKKAAGKLRRRIQNLVSDMHNIQPCHPTKLPSSTNGDAQGRTAADQVKDGTSYGHLVALQIPTTASRQSARI</sequence>
<reference evidence="2" key="1">
    <citation type="submission" date="2023-03" db="EMBL/GenBank/DDBJ databases">
        <title>Near-Complete genome sequence of Lipomyces tetrasporous NRRL Y-64009, an oleaginous yeast capable of growing on lignocellulosic hydrolysates.</title>
        <authorList>
            <consortium name="Lawrence Berkeley National Laboratory"/>
            <person name="Jagtap S.S."/>
            <person name="Liu J.-J."/>
            <person name="Walukiewicz H.E."/>
            <person name="Pangilinan J."/>
            <person name="Lipzen A."/>
            <person name="Ahrendt S."/>
            <person name="Koriabine M."/>
            <person name="Cobaugh K."/>
            <person name="Salamov A."/>
            <person name="Yoshinaga Y."/>
            <person name="Ng V."/>
            <person name="Daum C."/>
            <person name="Grigoriev I.V."/>
            <person name="Slininger P.J."/>
            <person name="Dien B.S."/>
            <person name="Jin Y.-S."/>
            <person name="Rao C.V."/>
        </authorList>
    </citation>
    <scope>NUCLEOTIDE SEQUENCE</scope>
    <source>
        <strain evidence="2">NRRL Y-64009</strain>
    </source>
</reference>
<dbReference type="AlphaFoldDB" id="A0AAD7QQ42"/>